<dbReference type="AlphaFoldDB" id="A0A1I7YW00"/>
<dbReference type="WBParaSite" id="L893_g20283.t1">
    <property type="protein sequence ID" value="L893_g20283.t1"/>
    <property type="gene ID" value="L893_g20283"/>
</dbReference>
<proteinExistence type="predicted"/>
<name>A0A1I7YW00_9BILA</name>
<accession>A0A1I7YW00</accession>
<keyword evidence="1" id="KW-1185">Reference proteome</keyword>
<dbReference type="Proteomes" id="UP000095287">
    <property type="component" value="Unplaced"/>
</dbReference>
<evidence type="ECO:0000313" key="2">
    <source>
        <dbReference type="WBParaSite" id="L893_g20283.t1"/>
    </source>
</evidence>
<organism evidence="1 2">
    <name type="scientific">Steinernema glaseri</name>
    <dbReference type="NCBI Taxonomy" id="37863"/>
    <lineage>
        <taxon>Eukaryota</taxon>
        <taxon>Metazoa</taxon>
        <taxon>Ecdysozoa</taxon>
        <taxon>Nematoda</taxon>
        <taxon>Chromadorea</taxon>
        <taxon>Rhabditida</taxon>
        <taxon>Tylenchina</taxon>
        <taxon>Panagrolaimomorpha</taxon>
        <taxon>Strongyloidoidea</taxon>
        <taxon>Steinernematidae</taxon>
        <taxon>Steinernema</taxon>
    </lineage>
</organism>
<reference evidence="2" key="1">
    <citation type="submission" date="2016-11" db="UniProtKB">
        <authorList>
            <consortium name="WormBaseParasite"/>
        </authorList>
    </citation>
    <scope>IDENTIFICATION</scope>
</reference>
<protein>
    <submittedName>
        <fullName evidence="2">Uncharacterized protein</fullName>
    </submittedName>
</protein>
<evidence type="ECO:0000313" key="1">
    <source>
        <dbReference type="Proteomes" id="UP000095287"/>
    </source>
</evidence>
<sequence>MFCAAARLNYSTLTISRHRSSCKGQPPTPQRLSLARSLSAGAALAASESVAAVPPSIHAVAARGGLTYKYRAPPFEEEERNGKRFRDDSRRTATTYVFVIVRRSQYVRK</sequence>